<protein>
    <submittedName>
        <fullName evidence="10">Uncharacterized protein</fullName>
    </submittedName>
</protein>
<evidence type="ECO:0000256" key="5">
    <source>
        <dbReference type="ARBA" id="ARBA00022989"/>
    </source>
</evidence>
<accession>A0AAN6EJH3</accession>
<feature type="transmembrane region" description="Helical" evidence="9">
    <location>
        <begin position="20"/>
        <end position="37"/>
    </location>
</feature>
<feature type="region of interest" description="Disordered" evidence="8">
    <location>
        <begin position="494"/>
        <end position="519"/>
    </location>
</feature>
<evidence type="ECO:0000256" key="2">
    <source>
        <dbReference type="ARBA" id="ARBA00022676"/>
    </source>
</evidence>
<comment type="caution">
    <text evidence="10">The sequence shown here is derived from an EMBL/GenBank/DDBJ whole genome shotgun (WGS) entry which is preliminary data.</text>
</comment>
<keyword evidence="5 9" id="KW-1133">Transmembrane helix</keyword>
<keyword evidence="6 9" id="KW-0472">Membrane</keyword>
<evidence type="ECO:0000313" key="10">
    <source>
        <dbReference type="EMBL" id="KAJ8986392.1"/>
    </source>
</evidence>
<comment type="subcellular location">
    <subcellularLocation>
        <location evidence="1">Membrane</location>
    </subcellularLocation>
</comment>
<dbReference type="AlphaFoldDB" id="A0AAN6EJH3"/>
<keyword evidence="2" id="KW-0328">Glycosyltransferase</keyword>
<name>A0AAN6EJH3_EXODE</name>
<feature type="transmembrane region" description="Helical" evidence="9">
    <location>
        <begin position="461"/>
        <end position="483"/>
    </location>
</feature>
<evidence type="ECO:0000256" key="9">
    <source>
        <dbReference type="SAM" id="Phobius"/>
    </source>
</evidence>
<dbReference type="Pfam" id="PF13641">
    <property type="entry name" value="Glyco_tranf_2_3"/>
    <property type="match status" value="1"/>
</dbReference>
<dbReference type="PANTHER" id="PTHR47844">
    <property type="entry name" value="SYNTHASE CPS1, PUTATIVE (AFU_ORTHOLOGUE AFUA_7G02500)-RELATED"/>
    <property type="match status" value="1"/>
</dbReference>
<dbReference type="Proteomes" id="UP001161757">
    <property type="component" value="Unassembled WGS sequence"/>
</dbReference>
<dbReference type="InterPro" id="IPR029044">
    <property type="entry name" value="Nucleotide-diphossugar_trans"/>
</dbReference>
<gene>
    <name evidence="10" type="ORF">HRR80_009493</name>
</gene>
<dbReference type="SUPFAM" id="SSF53448">
    <property type="entry name" value="Nucleotide-diphospho-sugar transferases"/>
    <property type="match status" value="1"/>
</dbReference>
<dbReference type="InterPro" id="IPR052427">
    <property type="entry name" value="Glycosyltrans_GT2/GT47"/>
</dbReference>
<reference evidence="10" key="1">
    <citation type="submission" date="2023-01" db="EMBL/GenBank/DDBJ databases">
        <title>Exophiala dermititidis isolated from Cystic Fibrosis Patient.</title>
        <authorList>
            <person name="Kurbessoian T."/>
            <person name="Crocker A."/>
            <person name="Murante D."/>
            <person name="Hogan D.A."/>
            <person name="Stajich J.E."/>
        </authorList>
    </citation>
    <scope>NUCLEOTIDE SEQUENCE</scope>
    <source>
        <strain evidence="10">Ex8</strain>
    </source>
</reference>
<keyword evidence="4 9" id="KW-0812">Transmembrane</keyword>
<evidence type="ECO:0000256" key="1">
    <source>
        <dbReference type="ARBA" id="ARBA00004370"/>
    </source>
</evidence>
<organism evidence="10 11">
    <name type="scientific">Exophiala dermatitidis</name>
    <name type="common">Black yeast-like fungus</name>
    <name type="synonym">Wangiella dermatitidis</name>
    <dbReference type="NCBI Taxonomy" id="5970"/>
    <lineage>
        <taxon>Eukaryota</taxon>
        <taxon>Fungi</taxon>
        <taxon>Dikarya</taxon>
        <taxon>Ascomycota</taxon>
        <taxon>Pezizomycotina</taxon>
        <taxon>Eurotiomycetes</taxon>
        <taxon>Chaetothyriomycetidae</taxon>
        <taxon>Chaetothyriales</taxon>
        <taxon>Herpotrichiellaceae</taxon>
        <taxon>Exophiala</taxon>
    </lineage>
</organism>
<evidence type="ECO:0000313" key="11">
    <source>
        <dbReference type="Proteomes" id="UP001161757"/>
    </source>
</evidence>
<dbReference type="GO" id="GO:0016020">
    <property type="term" value="C:membrane"/>
    <property type="evidence" value="ECO:0007669"/>
    <property type="project" value="UniProtKB-SubCell"/>
</dbReference>
<evidence type="ECO:0000256" key="3">
    <source>
        <dbReference type="ARBA" id="ARBA00022679"/>
    </source>
</evidence>
<keyword evidence="7" id="KW-0325">Glycoprotein</keyword>
<dbReference type="PANTHER" id="PTHR47844:SF1">
    <property type="entry name" value="EXOSTOSIN-LIKE 2"/>
    <property type="match status" value="1"/>
</dbReference>
<evidence type="ECO:0000256" key="8">
    <source>
        <dbReference type="SAM" id="MobiDB-lite"/>
    </source>
</evidence>
<feature type="transmembrane region" description="Helical" evidence="9">
    <location>
        <begin position="428"/>
        <end position="449"/>
    </location>
</feature>
<dbReference type="EMBL" id="JAJGCB010000039">
    <property type="protein sequence ID" value="KAJ8986392.1"/>
    <property type="molecule type" value="Genomic_DNA"/>
</dbReference>
<dbReference type="Gene3D" id="3.90.550.10">
    <property type="entry name" value="Spore Coat Polysaccharide Biosynthesis Protein SpsA, Chain A"/>
    <property type="match status" value="1"/>
</dbReference>
<dbReference type="GO" id="GO:0016757">
    <property type="term" value="F:glycosyltransferase activity"/>
    <property type="evidence" value="ECO:0007669"/>
    <property type="project" value="UniProtKB-KW"/>
</dbReference>
<evidence type="ECO:0000256" key="4">
    <source>
        <dbReference type="ARBA" id="ARBA00022692"/>
    </source>
</evidence>
<keyword evidence="3" id="KW-0808">Transferase</keyword>
<proteinExistence type="predicted"/>
<evidence type="ECO:0000256" key="7">
    <source>
        <dbReference type="ARBA" id="ARBA00023180"/>
    </source>
</evidence>
<sequence>MIPDSTGTDTVPHTVFRFPGWLFGPTLLSLFLIWDLIDRRISTRNKQKYRPFPLPTPSERKYHTSNVSIVIPTVDTDASFTTSLCGFLGNKPLEIIVVTIEGEKYRVQELVHNATVQKFRSPQTAVKILTVPHANKRDQLVCGINASKGDIVALVDDDAFWSRENLLLTLLAPFQRDDVGLVGCAVTSYIPDHRKSSTAITPWEVAAIRLRGTRHGSMKSAYATDGGINFCVSGVTMLVRGEILRDHEFQDAFIHDLWMGKKQNSGDDTFVTRWVLFQHHRQNHRHRNNELEQVQLNGEITQCQHQGQLGDQSAIPKNNINGLDSSSTGISSPVSTAISGRKQWKLGMQLTPESEVGTSIMPDSRFAGQLKRWYRSGLRHRLMCLFYEPGAVAMFHTCPYMTRKMVEGMLNPILLPLRMYALYETCRVWPLLGFLVLIWKFTWYTHSLVNFVNEYPWASRYWWAAVLVDHLYLVSDWYCWMTLGTEAWMTRRKVDQDHQAPDPENDRNDGDHDEPHGEEYNSIAGLCVNDPAASELDQSSGTRQQDWKTGLDLMTASA</sequence>
<evidence type="ECO:0000256" key="6">
    <source>
        <dbReference type="ARBA" id="ARBA00023136"/>
    </source>
</evidence>